<organism evidence="1 2">
    <name type="scientific">Gossypium davidsonii</name>
    <name type="common">Davidson's cotton</name>
    <name type="synonym">Gossypium klotzschianum subsp. davidsonii</name>
    <dbReference type="NCBI Taxonomy" id="34287"/>
    <lineage>
        <taxon>Eukaryota</taxon>
        <taxon>Viridiplantae</taxon>
        <taxon>Streptophyta</taxon>
        <taxon>Embryophyta</taxon>
        <taxon>Tracheophyta</taxon>
        <taxon>Spermatophyta</taxon>
        <taxon>Magnoliopsida</taxon>
        <taxon>eudicotyledons</taxon>
        <taxon>Gunneridae</taxon>
        <taxon>Pentapetalae</taxon>
        <taxon>rosids</taxon>
        <taxon>malvids</taxon>
        <taxon>Malvales</taxon>
        <taxon>Malvaceae</taxon>
        <taxon>Malvoideae</taxon>
        <taxon>Gossypium</taxon>
    </lineage>
</organism>
<protein>
    <submittedName>
        <fullName evidence="1">Uncharacterized protein</fullName>
    </submittedName>
</protein>
<comment type="caution">
    <text evidence="1">The sequence shown here is derived from an EMBL/GenBank/DDBJ whole genome shotgun (WGS) entry which is preliminary data.</text>
</comment>
<dbReference type="Proteomes" id="UP000593561">
    <property type="component" value="Unassembled WGS sequence"/>
</dbReference>
<dbReference type="AlphaFoldDB" id="A0A7J8QV53"/>
<keyword evidence="2" id="KW-1185">Reference proteome</keyword>
<reference evidence="1 2" key="1">
    <citation type="journal article" date="2019" name="Genome Biol. Evol.">
        <title>Insights into the evolution of the New World diploid cottons (Gossypium, subgenus Houzingenia) based on genome sequencing.</title>
        <authorList>
            <person name="Grover C.E."/>
            <person name="Arick M.A. 2nd"/>
            <person name="Thrash A."/>
            <person name="Conover J.L."/>
            <person name="Sanders W.S."/>
            <person name="Peterson D.G."/>
            <person name="Frelichowski J.E."/>
            <person name="Scheffler J.A."/>
            <person name="Scheffler B.E."/>
            <person name="Wendel J.F."/>
        </authorList>
    </citation>
    <scope>NUCLEOTIDE SEQUENCE [LARGE SCALE GENOMIC DNA]</scope>
    <source>
        <strain evidence="1">27</strain>
        <tissue evidence="1">Leaf</tissue>
    </source>
</reference>
<evidence type="ECO:0000313" key="2">
    <source>
        <dbReference type="Proteomes" id="UP000593561"/>
    </source>
</evidence>
<name>A0A7J8QV53_GOSDV</name>
<accession>A0A7J8QV53</accession>
<dbReference type="EMBL" id="JABFAC010000001">
    <property type="protein sequence ID" value="MBA0605451.1"/>
    <property type="molecule type" value="Genomic_DNA"/>
</dbReference>
<proteinExistence type="predicted"/>
<gene>
    <name evidence="1" type="ORF">Godav_018027</name>
</gene>
<sequence length="84" mass="9828">MVGVTFMKKGDLLMDQLKNIMEKEQINPSKTLRRKIGEAISKFLIYERLPFQLASSQWLYNLIQMSKEVEQGVKLLTPYEVSYV</sequence>
<evidence type="ECO:0000313" key="1">
    <source>
        <dbReference type="EMBL" id="MBA0605451.1"/>
    </source>
</evidence>